<evidence type="ECO:0000256" key="4">
    <source>
        <dbReference type="PROSITE-ProRule" id="PRU01161"/>
    </source>
</evidence>
<dbReference type="CDD" id="cd07207">
    <property type="entry name" value="Pat_ExoU_VipD_like"/>
    <property type="match status" value="1"/>
</dbReference>
<dbReference type="PANTHER" id="PTHR14226">
    <property type="entry name" value="NEUROPATHY TARGET ESTERASE/SWISS CHEESE D.MELANOGASTER"/>
    <property type="match status" value="1"/>
</dbReference>
<evidence type="ECO:0000256" key="2">
    <source>
        <dbReference type="ARBA" id="ARBA00022963"/>
    </source>
</evidence>
<evidence type="ECO:0000313" key="7">
    <source>
        <dbReference type="Proteomes" id="UP000013280"/>
    </source>
</evidence>
<keyword evidence="1 4" id="KW-0378">Hydrolase</keyword>
<organism evidence="6 7">
    <name type="scientific">Ralstonia pickettii OR214</name>
    <dbReference type="NCBI Taxonomy" id="1264675"/>
    <lineage>
        <taxon>Bacteria</taxon>
        <taxon>Pseudomonadati</taxon>
        <taxon>Pseudomonadota</taxon>
        <taxon>Betaproteobacteria</taxon>
        <taxon>Burkholderiales</taxon>
        <taxon>Burkholderiaceae</taxon>
        <taxon>Ralstonia</taxon>
    </lineage>
</organism>
<dbReference type="EMBL" id="APMQ01000001">
    <property type="protein sequence ID" value="ENZ79648.1"/>
    <property type="molecule type" value="Genomic_DNA"/>
</dbReference>
<dbReference type="Proteomes" id="UP000013280">
    <property type="component" value="Unassembled WGS sequence"/>
</dbReference>
<dbReference type="PANTHER" id="PTHR14226:SF78">
    <property type="entry name" value="SLR0060 PROTEIN"/>
    <property type="match status" value="1"/>
</dbReference>
<dbReference type="InterPro" id="IPR002641">
    <property type="entry name" value="PNPLA_dom"/>
</dbReference>
<dbReference type="GO" id="GO:0016787">
    <property type="term" value="F:hydrolase activity"/>
    <property type="evidence" value="ECO:0007669"/>
    <property type="project" value="UniProtKB-UniRule"/>
</dbReference>
<comment type="caution">
    <text evidence="4">Lacks conserved residue(s) required for the propagation of feature annotation.</text>
</comment>
<keyword evidence="2 4" id="KW-0442">Lipid degradation</keyword>
<feature type="short sequence motif" description="GXSXG" evidence="4">
    <location>
        <begin position="38"/>
        <end position="42"/>
    </location>
</feature>
<proteinExistence type="predicted"/>
<evidence type="ECO:0000256" key="1">
    <source>
        <dbReference type="ARBA" id="ARBA00022801"/>
    </source>
</evidence>
<accession>R0E1Z3</accession>
<dbReference type="RefSeq" id="WP_004626096.1">
    <property type="nucleotide sequence ID" value="NZ_APMQ01000001.1"/>
</dbReference>
<dbReference type="InterPro" id="IPR016035">
    <property type="entry name" value="Acyl_Trfase/lysoPLipase"/>
</dbReference>
<dbReference type="GO" id="GO:0016042">
    <property type="term" value="P:lipid catabolic process"/>
    <property type="evidence" value="ECO:0007669"/>
    <property type="project" value="UniProtKB-UniRule"/>
</dbReference>
<comment type="caution">
    <text evidence="6">The sequence shown here is derived from an EMBL/GenBank/DDBJ whole genome shotgun (WGS) entry which is preliminary data.</text>
</comment>
<sequence precursor="true">MTKPIRVALSGSGFRLPAHLGALRAIHDAGFDVVELAGTSGGSIVAALYAAGMTLDEMYDLCMSLDWSPMMRFSPWSLLTKQALCNGDALLELLTKHTEGKTFAALDVDLKVIASDLASEAEFQFSRDKTPDVPIALAARASASIPIVFAPVEHNGAVLVDGGCTDNMPASDLTVDEVPRLGIYLVSTDSPLLPGRRGLATLAPRIIDLLLASNEESHVALDTHNGAQIVPIQTGYASSFDRKMPAETRLRLFKDGYSATAAALENLH</sequence>
<dbReference type="SUPFAM" id="SSF52151">
    <property type="entry name" value="FabD/lysophospholipase-like"/>
    <property type="match status" value="1"/>
</dbReference>
<dbReference type="AlphaFoldDB" id="R0E1Z3"/>
<keyword evidence="3 4" id="KW-0443">Lipid metabolism</keyword>
<dbReference type="Gene3D" id="3.40.1090.10">
    <property type="entry name" value="Cytosolic phospholipase A2 catalytic domain"/>
    <property type="match status" value="1"/>
</dbReference>
<feature type="active site" description="Nucleophile" evidence="4">
    <location>
        <position position="40"/>
    </location>
</feature>
<feature type="active site" description="Proton acceptor" evidence="4">
    <location>
        <position position="161"/>
    </location>
</feature>
<dbReference type="InterPro" id="IPR050301">
    <property type="entry name" value="NTE"/>
</dbReference>
<dbReference type="PATRIC" id="fig|1264675.3.peg.62"/>
<evidence type="ECO:0000256" key="3">
    <source>
        <dbReference type="ARBA" id="ARBA00023098"/>
    </source>
</evidence>
<dbReference type="PROSITE" id="PS51635">
    <property type="entry name" value="PNPLA"/>
    <property type="match status" value="1"/>
</dbReference>
<dbReference type="Pfam" id="PF01734">
    <property type="entry name" value="Patatin"/>
    <property type="match status" value="1"/>
</dbReference>
<protein>
    <recommendedName>
        <fullName evidence="5">PNPLA domain-containing protein</fullName>
    </recommendedName>
</protein>
<reference evidence="6 7" key="1">
    <citation type="journal article" date="2013" name="Genome Announc.">
        <title>Draft Genome Sequence for Ralstonia sp. Strain OR214, a Bacterium with Potential for Bioremediation.</title>
        <authorList>
            <person name="Utturkar S.M."/>
            <person name="Bollmann A."/>
            <person name="Brzoska R.M."/>
            <person name="Klingeman D.M."/>
            <person name="Epstein S.E."/>
            <person name="Palumbo A.V."/>
            <person name="Brown S.D."/>
        </authorList>
    </citation>
    <scope>NUCLEOTIDE SEQUENCE [LARGE SCALE GENOMIC DNA]</scope>
    <source>
        <strain evidence="6 7">OR214</strain>
    </source>
</reference>
<evidence type="ECO:0000259" key="5">
    <source>
        <dbReference type="PROSITE" id="PS51635"/>
    </source>
</evidence>
<gene>
    <name evidence="6" type="ORF">OR214_00065</name>
</gene>
<feature type="domain" description="PNPLA" evidence="5">
    <location>
        <begin position="7"/>
        <end position="174"/>
    </location>
</feature>
<evidence type="ECO:0000313" key="6">
    <source>
        <dbReference type="EMBL" id="ENZ79648.1"/>
    </source>
</evidence>
<name>R0E1Z3_RALPI</name>
<feature type="short sequence motif" description="DGA/G" evidence="4">
    <location>
        <begin position="161"/>
        <end position="163"/>
    </location>
</feature>